<comment type="caution">
    <text evidence="2">The sequence shown here is derived from an EMBL/GenBank/DDBJ whole genome shotgun (WGS) entry which is preliminary data.</text>
</comment>
<reference evidence="2 3" key="1">
    <citation type="submission" date="2024-01" db="EMBL/GenBank/DDBJ databases">
        <title>The complete chloroplast genome sequence of Lithospermum erythrorhizon: insights into the phylogenetic relationship among Boraginaceae species and the maternal lineages of purple gromwells.</title>
        <authorList>
            <person name="Okada T."/>
            <person name="Watanabe K."/>
        </authorList>
    </citation>
    <scope>NUCLEOTIDE SEQUENCE [LARGE SCALE GENOMIC DNA]</scope>
</reference>
<dbReference type="InterPro" id="IPR053134">
    <property type="entry name" value="RNA-dir_DNA_polymerase"/>
</dbReference>
<evidence type="ECO:0000256" key="1">
    <source>
        <dbReference type="SAM" id="MobiDB-lite"/>
    </source>
</evidence>
<dbReference type="InterPro" id="IPR043502">
    <property type="entry name" value="DNA/RNA_pol_sf"/>
</dbReference>
<evidence type="ECO:0000313" key="2">
    <source>
        <dbReference type="EMBL" id="GAA0142600.1"/>
    </source>
</evidence>
<organism evidence="2 3">
    <name type="scientific">Lithospermum erythrorhizon</name>
    <name type="common">Purple gromwell</name>
    <name type="synonym">Lithospermum officinale var. erythrorhizon</name>
    <dbReference type="NCBI Taxonomy" id="34254"/>
    <lineage>
        <taxon>Eukaryota</taxon>
        <taxon>Viridiplantae</taxon>
        <taxon>Streptophyta</taxon>
        <taxon>Embryophyta</taxon>
        <taxon>Tracheophyta</taxon>
        <taxon>Spermatophyta</taxon>
        <taxon>Magnoliopsida</taxon>
        <taxon>eudicotyledons</taxon>
        <taxon>Gunneridae</taxon>
        <taxon>Pentapetalae</taxon>
        <taxon>asterids</taxon>
        <taxon>lamiids</taxon>
        <taxon>Boraginales</taxon>
        <taxon>Boraginaceae</taxon>
        <taxon>Boraginoideae</taxon>
        <taxon>Lithospermeae</taxon>
        <taxon>Lithospermum</taxon>
    </lineage>
</organism>
<dbReference type="PANTHER" id="PTHR24559">
    <property type="entry name" value="TRANSPOSON TY3-I GAG-POL POLYPROTEIN"/>
    <property type="match status" value="1"/>
</dbReference>
<name>A0AAV3NT85_LITER</name>
<protein>
    <submittedName>
        <fullName evidence="2">Uncharacterized protein</fullName>
    </submittedName>
</protein>
<dbReference type="PANTHER" id="PTHR24559:SF431">
    <property type="entry name" value="RNA-DIRECTED DNA POLYMERASE HOMOLOG"/>
    <property type="match status" value="1"/>
</dbReference>
<keyword evidence="3" id="KW-1185">Reference proteome</keyword>
<dbReference type="AlphaFoldDB" id="A0AAV3NT85"/>
<dbReference type="EMBL" id="BAABME010000416">
    <property type="protein sequence ID" value="GAA0142600.1"/>
    <property type="molecule type" value="Genomic_DNA"/>
</dbReference>
<feature type="region of interest" description="Disordered" evidence="1">
    <location>
        <begin position="1"/>
        <end position="24"/>
    </location>
</feature>
<gene>
    <name evidence="2" type="ORF">LIER_03459</name>
</gene>
<evidence type="ECO:0000313" key="3">
    <source>
        <dbReference type="Proteomes" id="UP001454036"/>
    </source>
</evidence>
<proteinExistence type="predicted"/>
<dbReference type="SUPFAM" id="SSF56672">
    <property type="entry name" value="DNA/RNA polymerases"/>
    <property type="match status" value="1"/>
</dbReference>
<accession>A0AAV3NT85</accession>
<dbReference type="Proteomes" id="UP001454036">
    <property type="component" value="Unassembled WGS sequence"/>
</dbReference>
<dbReference type="Gene3D" id="3.10.10.10">
    <property type="entry name" value="HIV Type 1 Reverse Transcriptase, subunit A, domain 1"/>
    <property type="match status" value="1"/>
</dbReference>
<sequence length="164" mass="19035">MTGDQKRAREEDNSPKEKESWKKAVPHDEVECIPFSKHNQDQTFRVGTNLDKRHTSQLIELIHEFADVFAWGTKDMPGVDLAVSLHSLHIDPLFPPIKQRKRTFNEEKNVVIREEVANLMKPGAIRELQCPSWIANVVLIKKPNNKWRMCTYFTNLNKGCLKDL</sequence>